<feature type="coiled-coil region" evidence="1">
    <location>
        <begin position="141"/>
        <end position="171"/>
    </location>
</feature>
<reference evidence="2 3" key="1">
    <citation type="submission" date="2020-08" db="EMBL/GenBank/DDBJ databases">
        <title>A Genomic Blueprint of the Chicken Gut Microbiome.</title>
        <authorList>
            <person name="Gilroy R."/>
            <person name="Ravi A."/>
            <person name="Getino M."/>
            <person name="Pursley I."/>
            <person name="Horton D.L."/>
            <person name="Alikhan N.-F."/>
            <person name="Baker D."/>
            <person name="Gharbi K."/>
            <person name="Hall N."/>
            <person name="Watson M."/>
            <person name="Adriaenssens E.M."/>
            <person name="Foster-Nyarko E."/>
            <person name="Jarju S."/>
            <person name="Secka A."/>
            <person name="Antonio M."/>
            <person name="Oren A."/>
            <person name="Chaudhuri R."/>
            <person name="La Ragione R.M."/>
            <person name="Hildebrand F."/>
            <person name="Pallen M.J."/>
        </authorList>
    </citation>
    <scope>NUCLEOTIDE SEQUENCE [LARGE SCALE GENOMIC DNA]</scope>
    <source>
        <strain evidence="2 3">N37</strain>
    </source>
</reference>
<comment type="caution">
    <text evidence="2">The sequence shown here is derived from an EMBL/GenBank/DDBJ whole genome shotgun (WGS) entry which is preliminary data.</text>
</comment>
<sequence length="175" mass="20542">MKVKNVIEQYFTNEFKTMSSHIPIDSSTIISNESLKEFNILRTSLIAEWYREIDETLKDYELYLDYDSIEFNGTSCEVNVAKGSDLIFEKSPEITQMSRNENHTILLSNNNEWKITKDIYTEEFESVPSFNSLVDSDELYNDELNKKVEILKEKKKNVKSEADKLKKEEISKKRS</sequence>
<evidence type="ECO:0000313" key="3">
    <source>
        <dbReference type="Proteomes" id="UP000627166"/>
    </source>
</evidence>
<keyword evidence="3" id="KW-1185">Reference proteome</keyword>
<proteinExistence type="predicted"/>
<protein>
    <submittedName>
        <fullName evidence="2">Uncharacterized protein</fullName>
    </submittedName>
</protein>
<organism evidence="2 3">
    <name type="scientific">Clostridium faecium</name>
    <dbReference type="NCBI Taxonomy" id="2762223"/>
    <lineage>
        <taxon>Bacteria</taxon>
        <taxon>Bacillati</taxon>
        <taxon>Bacillota</taxon>
        <taxon>Clostridia</taxon>
        <taxon>Eubacteriales</taxon>
        <taxon>Clostridiaceae</taxon>
        <taxon>Clostridium</taxon>
    </lineage>
</organism>
<dbReference type="EMBL" id="JACSQB010000153">
    <property type="protein sequence ID" value="MBD8048550.1"/>
    <property type="molecule type" value="Genomic_DNA"/>
</dbReference>
<accession>A0ABR8YWE5</accession>
<evidence type="ECO:0000256" key="1">
    <source>
        <dbReference type="SAM" id="Coils"/>
    </source>
</evidence>
<keyword evidence="1" id="KW-0175">Coiled coil</keyword>
<name>A0ABR8YWE5_9CLOT</name>
<gene>
    <name evidence="2" type="ORF">H9637_16195</name>
</gene>
<dbReference type="Proteomes" id="UP000627166">
    <property type="component" value="Unassembled WGS sequence"/>
</dbReference>
<evidence type="ECO:0000313" key="2">
    <source>
        <dbReference type="EMBL" id="MBD8048550.1"/>
    </source>
</evidence>